<proteinExistence type="predicted"/>
<reference evidence="1 2" key="1">
    <citation type="journal article" date="2015" name="Genome Biol.">
        <title>Comparative genomics of Steinernema reveals deeply conserved gene regulatory networks.</title>
        <authorList>
            <person name="Dillman A.R."/>
            <person name="Macchietto M."/>
            <person name="Porter C.F."/>
            <person name="Rogers A."/>
            <person name="Williams B."/>
            <person name="Antoshechkin I."/>
            <person name="Lee M.M."/>
            <person name="Goodwin Z."/>
            <person name="Lu X."/>
            <person name="Lewis E.E."/>
            <person name="Goodrich-Blair H."/>
            <person name="Stock S.P."/>
            <person name="Adams B.J."/>
            <person name="Sternberg P.W."/>
            <person name="Mortazavi A."/>
        </authorList>
    </citation>
    <scope>NUCLEOTIDE SEQUENCE [LARGE SCALE GENOMIC DNA]</scope>
    <source>
        <strain evidence="1 2">ALL</strain>
    </source>
</reference>
<reference evidence="1 2" key="2">
    <citation type="journal article" date="2019" name="G3 (Bethesda)">
        <title>Hybrid Assembly of the Genome of the Entomopathogenic Nematode Steinernema carpocapsae Identifies the X-Chromosome.</title>
        <authorList>
            <person name="Serra L."/>
            <person name="Macchietto M."/>
            <person name="Macias-Munoz A."/>
            <person name="McGill C.J."/>
            <person name="Rodriguez I.M."/>
            <person name="Rodriguez B."/>
            <person name="Murad R."/>
            <person name="Mortazavi A."/>
        </authorList>
    </citation>
    <scope>NUCLEOTIDE SEQUENCE [LARGE SCALE GENOMIC DNA]</scope>
    <source>
        <strain evidence="1 2">ALL</strain>
    </source>
</reference>
<gene>
    <name evidence="1" type="ORF">L596_016892</name>
</gene>
<protein>
    <submittedName>
        <fullName evidence="1">Uncharacterized protein</fullName>
    </submittedName>
</protein>
<sequence>MPSFSRDELVEIRTLMDLAYTATKIWEERGQREWSFKSLESAVRRLQQNGGNVEISLSIRCPIFRPVYR</sequence>
<keyword evidence="2" id="KW-1185">Reference proteome</keyword>
<comment type="caution">
    <text evidence="1">The sequence shown here is derived from an EMBL/GenBank/DDBJ whole genome shotgun (WGS) entry which is preliminary data.</text>
</comment>
<accession>A0A4U5NL26</accession>
<dbReference type="Proteomes" id="UP000298663">
    <property type="component" value="Unassembled WGS sequence"/>
</dbReference>
<evidence type="ECO:0000313" key="1">
    <source>
        <dbReference type="EMBL" id="TKR83271.1"/>
    </source>
</evidence>
<evidence type="ECO:0000313" key="2">
    <source>
        <dbReference type="Proteomes" id="UP000298663"/>
    </source>
</evidence>
<organism evidence="1 2">
    <name type="scientific">Steinernema carpocapsae</name>
    <name type="common">Entomopathogenic nematode</name>
    <dbReference type="NCBI Taxonomy" id="34508"/>
    <lineage>
        <taxon>Eukaryota</taxon>
        <taxon>Metazoa</taxon>
        <taxon>Ecdysozoa</taxon>
        <taxon>Nematoda</taxon>
        <taxon>Chromadorea</taxon>
        <taxon>Rhabditida</taxon>
        <taxon>Tylenchina</taxon>
        <taxon>Panagrolaimomorpha</taxon>
        <taxon>Strongyloidoidea</taxon>
        <taxon>Steinernematidae</taxon>
        <taxon>Steinernema</taxon>
    </lineage>
</organism>
<dbReference type="AlphaFoldDB" id="A0A4U5NL26"/>
<dbReference type="EMBL" id="AZBU02000004">
    <property type="protein sequence ID" value="TKR83271.1"/>
    <property type="molecule type" value="Genomic_DNA"/>
</dbReference>
<name>A0A4U5NL26_STECR</name>